<dbReference type="CDD" id="cd00063">
    <property type="entry name" value="FN3"/>
    <property type="match status" value="2"/>
</dbReference>
<dbReference type="InterPro" id="IPR026444">
    <property type="entry name" value="Secre_tail"/>
</dbReference>
<protein>
    <submittedName>
        <fullName evidence="6">T9SS type A sorting domain-containing protein</fullName>
    </submittedName>
</protein>
<reference evidence="6 7" key="1">
    <citation type="submission" date="2023-01" db="EMBL/GenBank/DDBJ databases">
        <title>Psychroserpens ponticola sp. nov., isolated from seawater.</title>
        <authorList>
            <person name="Kristyanto S."/>
            <person name="Jung J."/>
            <person name="Kim J.M."/>
            <person name="Jeon C.O."/>
        </authorList>
    </citation>
    <scope>NUCLEOTIDE SEQUENCE [LARGE SCALE GENOMIC DNA]</scope>
    <source>
        <strain evidence="6 7">MSW6</strain>
    </source>
</reference>
<gene>
    <name evidence="6" type="ORF">MUN68_013870</name>
</gene>
<evidence type="ECO:0000256" key="1">
    <source>
        <dbReference type="ARBA" id="ARBA00022729"/>
    </source>
</evidence>
<evidence type="ECO:0000313" key="7">
    <source>
        <dbReference type="Proteomes" id="UP001202717"/>
    </source>
</evidence>
<evidence type="ECO:0000259" key="4">
    <source>
        <dbReference type="PROSITE" id="PS50060"/>
    </source>
</evidence>
<feature type="domain" description="Fibronectin type-III" evidence="5">
    <location>
        <begin position="470"/>
        <end position="559"/>
    </location>
</feature>
<feature type="region of interest" description="Disordered" evidence="2">
    <location>
        <begin position="311"/>
        <end position="341"/>
    </location>
</feature>
<proteinExistence type="predicted"/>
<dbReference type="SUPFAM" id="SSF49899">
    <property type="entry name" value="Concanavalin A-like lectins/glucanases"/>
    <property type="match status" value="1"/>
</dbReference>
<dbReference type="PROSITE" id="PS50853">
    <property type="entry name" value="FN3"/>
    <property type="match status" value="2"/>
</dbReference>
<feature type="chain" id="PRO_5045779903" evidence="3">
    <location>
        <begin position="20"/>
        <end position="1231"/>
    </location>
</feature>
<evidence type="ECO:0000256" key="3">
    <source>
        <dbReference type="SAM" id="SignalP"/>
    </source>
</evidence>
<dbReference type="PROSITE" id="PS50060">
    <property type="entry name" value="MAM_2"/>
    <property type="match status" value="1"/>
</dbReference>
<dbReference type="SUPFAM" id="SSF49265">
    <property type="entry name" value="Fibronectin type III"/>
    <property type="match status" value="1"/>
</dbReference>
<dbReference type="Pfam" id="PF18962">
    <property type="entry name" value="Por_Secre_tail"/>
    <property type="match status" value="1"/>
</dbReference>
<dbReference type="SMART" id="SM00060">
    <property type="entry name" value="FN3"/>
    <property type="match status" value="2"/>
</dbReference>
<dbReference type="InterPro" id="IPR013783">
    <property type="entry name" value="Ig-like_fold"/>
</dbReference>
<dbReference type="InterPro" id="IPR003961">
    <property type="entry name" value="FN3_dom"/>
</dbReference>
<dbReference type="Gene3D" id="2.60.120.200">
    <property type="match status" value="1"/>
</dbReference>
<name>A0ABY7RVL5_9FLAO</name>
<dbReference type="InterPro" id="IPR036116">
    <property type="entry name" value="FN3_sf"/>
</dbReference>
<dbReference type="Gene3D" id="2.60.40.10">
    <property type="entry name" value="Immunoglobulins"/>
    <property type="match status" value="2"/>
</dbReference>
<dbReference type="InterPro" id="IPR000998">
    <property type="entry name" value="MAM_dom"/>
</dbReference>
<feature type="domain" description="MAM" evidence="4">
    <location>
        <begin position="299"/>
        <end position="470"/>
    </location>
</feature>
<dbReference type="NCBIfam" id="TIGR04183">
    <property type="entry name" value="Por_Secre_tail"/>
    <property type="match status" value="1"/>
</dbReference>
<feature type="compositionally biased region" description="Polar residues" evidence="2">
    <location>
        <begin position="326"/>
        <end position="341"/>
    </location>
</feature>
<sequence length="1231" mass="130476">MKKIYFLLLALSFTMLGFAQVTIYEENFTGQNGKGIIGAAFGGTNTDLSGINWTIDVSSANIGANFFGGNEDYFYVNNESFSAKDTDGNAFWLSPSIPIAGYNNVSFSFDASTSGNNDNTDTFLTQYRIDGSAWITATTNGNLNNDFNLVVSQNGLSGNTLEIRIRVDNDSDNEITTFDNVLVQGTPPPCPNINGLTIDNFTSTSANISWTAGGTETGWEIAIQTAGTGTPVGSGTTVATNSYTHNTLNGSTTYEVYVRADCSNTSNGFSLWTGPVNFTTPLRSPQGVTCSAGSSSYIFTENFESDPPAGWTGTGFSGDNGDWDITNANTNSNQTGPSNSFDNGNGMHLEYEASGNSSATASAISPAIDLTSVVDDAELSFYLHAYGSAMGILNVGVSNSVSGPFTTIFTQDGQLQNSEGAAWVPVGISLNAYLGQIIYVEFSNTGSGSSYQGDMSIDFLRVEACEPCPSPNNIIVSNISGTSADVSWNAGGSETDWEIAVQTAGTGIPTGSGTAIATNSFTNNTLEPLTAYEVYLRADCDTDGNSNWAGPINFSTLLANDNFADAIPISCGNSYTGDTTTATIDQVGAPDVSIIEPDTDTDNDSPNVWFSFIGTGNPVTLSTCANTSFDTEIIIFTGTSGNLTNIAEGYDECSNSTYEAEVTFNSVYGTTYSISVEGWNVGNTGTFELSVTCPTLAPNTYTFTNGSWDGYGNPDGVSTVNDDILITSGNATISSNTICNSTTINPGAGLTVDTGVTLTATNGLTLESNSTSYSSLILDGTVDGTMTYQRHVNINGSGPTGSNDLVSAPLTGQPFNTFATANPNILTNAGGTLYLFGPFEKVTGQYVTWANTETSTLDPGVGYRAGSVDNDTFTFTGTANNGVVTNDLVNAGSNNAIWNLVGNPYPSYLNVWDFLAHDLGDGTTNIQLFDTGTEAIYGYDGSHGNGWTIYNFATTLPSTVIAPGQGFMVSANAAQTAGYDLEFSPDMRRTGSSDDFIVGRNAQLTYVKLDLSTANKSYGTDIYFNNNASSGFDVGYDASIWGETAPDFAIYSHLIEENNGKAMALQAVNHNELSNISISLGVNANQGEQLRFSISEMTLQASVNVYLEDRVENTITLLNNADYLITPSTPLSGTGRFFLRTSQEALSTIDNNLDNLTIYALNTSKEIVVNGQLKENTVFNLYDIQGRKVLSSKLDKTHLESRIDASSLTSGVYVVIVQNNSQQKSQKVIIK</sequence>
<organism evidence="6 7">
    <name type="scientific">Psychroserpens ponticola</name>
    <dbReference type="NCBI Taxonomy" id="2932268"/>
    <lineage>
        <taxon>Bacteria</taxon>
        <taxon>Pseudomonadati</taxon>
        <taxon>Bacteroidota</taxon>
        <taxon>Flavobacteriia</taxon>
        <taxon>Flavobacteriales</taxon>
        <taxon>Flavobacteriaceae</taxon>
        <taxon>Psychroserpens</taxon>
    </lineage>
</organism>
<dbReference type="EMBL" id="CP116221">
    <property type="protein sequence ID" value="WCO01147.1"/>
    <property type="molecule type" value="Genomic_DNA"/>
</dbReference>
<accession>A0ABY7RVL5</accession>
<dbReference type="RefSeq" id="WP_272792380.1">
    <property type="nucleotide sequence ID" value="NZ_CP116221.1"/>
</dbReference>
<evidence type="ECO:0000259" key="5">
    <source>
        <dbReference type="PROSITE" id="PS50853"/>
    </source>
</evidence>
<evidence type="ECO:0000256" key="2">
    <source>
        <dbReference type="SAM" id="MobiDB-lite"/>
    </source>
</evidence>
<dbReference type="SMART" id="SM00137">
    <property type="entry name" value="MAM"/>
    <property type="match status" value="1"/>
</dbReference>
<dbReference type="InterPro" id="IPR013320">
    <property type="entry name" value="ConA-like_dom_sf"/>
</dbReference>
<feature type="signal peptide" evidence="3">
    <location>
        <begin position="1"/>
        <end position="19"/>
    </location>
</feature>
<evidence type="ECO:0000313" key="6">
    <source>
        <dbReference type="EMBL" id="WCO01147.1"/>
    </source>
</evidence>
<dbReference type="Proteomes" id="UP001202717">
    <property type="component" value="Chromosome"/>
</dbReference>
<dbReference type="Pfam" id="PF00041">
    <property type="entry name" value="fn3"/>
    <property type="match status" value="2"/>
</dbReference>
<keyword evidence="1 3" id="KW-0732">Signal</keyword>
<dbReference type="Pfam" id="PF00629">
    <property type="entry name" value="MAM"/>
    <property type="match status" value="1"/>
</dbReference>
<feature type="domain" description="Fibronectin type-III" evidence="5">
    <location>
        <begin position="192"/>
        <end position="283"/>
    </location>
</feature>
<keyword evidence="7" id="KW-1185">Reference proteome</keyword>